<feature type="transmembrane region" description="Helical" evidence="5">
    <location>
        <begin position="47"/>
        <end position="64"/>
    </location>
</feature>
<protein>
    <submittedName>
        <fullName evidence="7">Chitobiase/beta-hexosaminidase C-terminal domain-containing protein</fullName>
    </submittedName>
</protein>
<dbReference type="InterPro" id="IPR036909">
    <property type="entry name" value="Cyt_c-like_dom_sf"/>
</dbReference>
<evidence type="ECO:0000256" key="4">
    <source>
        <dbReference type="PROSITE-ProRule" id="PRU00433"/>
    </source>
</evidence>
<reference evidence="7 8" key="1">
    <citation type="submission" date="2022-01" db="EMBL/GenBank/DDBJ databases">
        <title>Flavihumibacter sp. nov., isolated from sediment of a river.</title>
        <authorList>
            <person name="Liu H."/>
        </authorList>
    </citation>
    <scope>NUCLEOTIDE SEQUENCE [LARGE SCALE GENOMIC DNA]</scope>
    <source>
        <strain evidence="7 8">RY-1</strain>
    </source>
</reference>
<gene>
    <name evidence="7" type="ORF">L0U88_08015</name>
</gene>
<name>A0ABS9BIV4_9BACT</name>
<evidence type="ECO:0000259" key="6">
    <source>
        <dbReference type="PROSITE" id="PS51007"/>
    </source>
</evidence>
<dbReference type="Proteomes" id="UP001200145">
    <property type="component" value="Unassembled WGS sequence"/>
</dbReference>
<comment type="caution">
    <text evidence="7">The sequence shown here is derived from an EMBL/GenBank/DDBJ whole genome shotgun (WGS) entry which is preliminary data.</text>
</comment>
<dbReference type="RefSeq" id="WP_234865348.1">
    <property type="nucleotide sequence ID" value="NZ_JAKEVY010000002.1"/>
</dbReference>
<dbReference type="PANTHER" id="PTHR35889:SF3">
    <property type="entry name" value="F-BOX DOMAIN-CONTAINING PROTEIN"/>
    <property type="match status" value="1"/>
</dbReference>
<keyword evidence="3 4" id="KW-0408">Iron</keyword>
<dbReference type="Gene3D" id="3.80.10.10">
    <property type="entry name" value="Ribonuclease Inhibitor"/>
    <property type="match status" value="1"/>
</dbReference>
<keyword evidence="5" id="KW-0812">Transmembrane</keyword>
<accession>A0ABS9BIV4</accession>
<keyword evidence="1 4" id="KW-0349">Heme</keyword>
<evidence type="ECO:0000256" key="2">
    <source>
        <dbReference type="ARBA" id="ARBA00022723"/>
    </source>
</evidence>
<dbReference type="Pfam" id="PF13287">
    <property type="entry name" value="Fn3_assoc"/>
    <property type="match status" value="1"/>
</dbReference>
<dbReference type="EMBL" id="JAKEVY010000002">
    <property type="protein sequence ID" value="MCF1714566.1"/>
    <property type="molecule type" value="Genomic_DNA"/>
</dbReference>
<dbReference type="PROSITE" id="PS51007">
    <property type="entry name" value="CYTC"/>
    <property type="match status" value="1"/>
</dbReference>
<evidence type="ECO:0000256" key="1">
    <source>
        <dbReference type="ARBA" id="ARBA00022617"/>
    </source>
</evidence>
<evidence type="ECO:0000256" key="3">
    <source>
        <dbReference type="ARBA" id="ARBA00023004"/>
    </source>
</evidence>
<feature type="transmembrane region" description="Helical" evidence="5">
    <location>
        <begin position="76"/>
        <end position="94"/>
    </location>
</feature>
<sequence length="711" mass="79631">MQWYSKIRLVTEQCLLAVLLLASFLLLFEQYLEIPYWLQPVGRMHPMLLHFPIVLLVVALLLLWMPRSLEMAQAFLLWGSLLSGITVIMGLFLSKEEGYTGEALNWHKWSGALLFYCGAGLYWLSTRKQKPVVTKWLGSLLIVPALWITGHYGASLSHGENFILEPILAQKKEAPVVLEEAIVYAHVIQPILQQKCASCHSVQKMKGALNLTDTLAMLKGGKTGRLFIPGNSDLSLLLERVHLPLEEKKHMPPQGKPQLTPVEVELLTRWIDGDASFHSRLMELPETDSLRILAQSLLQPSGQLAEQFDFAAADENTITQLNNFDRSIKPVDRETPALEVALYNRNKYTVKHLQELSSIRKQVISINLNKLPVKDADLSALQQFQNLRKLDLNFTDITDAGLATLAALPQLRSLAISGTKISHAALTNYLPGFKALQSIAIWNTAVNPEDVISLKKNFPKINIVEGFIDTGVDTLKLNPPQVRNQEMVFPKALPLELYHPVKGVTIRYTMDGSEPDSIRSPIFDGNTILQQHTTIKAKVFKPGWYSSEVATFDFLKNSFIPDSVRLLSKLNDVHQAEGAETFFNRKLGAIGANNPAWANYWAGVRNNDLVLEARFDQAIPLTSVGLHYMVEEATGIYPPAVVEVWGAAGAESPKLLTKITAPLPLKGEKPSLKLVQKEMPMKQVSYLKIIARPYQKGKNRYLLLVDEMFLN</sequence>
<dbReference type="SUPFAM" id="SSF46626">
    <property type="entry name" value="Cytochrome c"/>
    <property type="match status" value="1"/>
</dbReference>
<proteinExistence type="predicted"/>
<keyword evidence="5" id="KW-1133">Transmembrane helix</keyword>
<organism evidence="7 8">
    <name type="scientific">Flavihumibacter fluminis</name>
    <dbReference type="NCBI Taxonomy" id="2909236"/>
    <lineage>
        <taxon>Bacteria</taxon>
        <taxon>Pseudomonadati</taxon>
        <taxon>Bacteroidota</taxon>
        <taxon>Chitinophagia</taxon>
        <taxon>Chitinophagales</taxon>
        <taxon>Chitinophagaceae</taxon>
        <taxon>Flavihumibacter</taxon>
    </lineage>
</organism>
<dbReference type="PANTHER" id="PTHR35889">
    <property type="entry name" value="CYCLOINULO-OLIGOSACCHARIDE FRUCTANOTRANSFERASE-RELATED"/>
    <property type="match status" value="1"/>
</dbReference>
<feature type="transmembrane region" description="Helical" evidence="5">
    <location>
        <begin position="136"/>
        <end position="154"/>
    </location>
</feature>
<evidence type="ECO:0000313" key="8">
    <source>
        <dbReference type="Proteomes" id="UP001200145"/>
    </source>
</evidence>
<feature type="transmembrane region" description="Helical" evidence="5">
    <location>
        <begin position="7"/>
        <end position="27"/>
    </location>
</feature>
<keyword evidence="8" id="KW-1185">Reference proteome</keyword>
<dbReference type="SUPFAM" id="SSF52047">
    <property type="entry name" value="RNI-like"/>
    <property type="match status" value="1"/>
</dbReference>
<feature type="transmembrane region" description="Helical" evidence="5">
    <location>
        <begin position="106"/>
        <end position="124"/>
    </location>
</feature>
<feature type="domain" description="Cytochrome c" evidence="6">
    <location>
        <begin position="183"/>
        <end position="275"/>
    </location>
</feature>
<dbReference type="Pfam" id="PF07635">
    <property type="entry name" value="PSCyt1"/>
    <property type="match status" value="1"/>
</dbReference>
<dbReference type="InterPro" id="IPR026876">
    <property type="entry name" value="Fn3_assoc_repeat"/>
</dbReference>
<evidence type="ECO:0000313" key="7">
    <source>
        <dbReference type="EMBL" id="MCF1714566.1"/>
    </source>
</evidence>
<keyword evidence="2 4" id="KW-0479">Metal-binding</keyword>
<dbReference type="InterPro" id="IPR032675">
    <property type="entry name" value="LRR_dom_sf"/>
</dbReference>
<dbReference type="InterPro" id="IPR009056">
    <property type="entry name" value="Cyt_c-like_dom"/>
</dbReference>
<keyword evidence="5" id="KW-0472">Membrane</keyword>
<evidence type="ECO:0000256" key="5">
    <source>
        <dbReference type="SAM" id="Phobius"/>
    </source>
</evidence>
<dbReference type="InterPro" id="IPR011429">
    <property type="entry name" value="Cyt_c_Planctomycete-type"/>
</dbReference>